<name>D8UBP2_VOLCA</name>
<organism evidence="3">
    <name type="scientific">Volvox carteri f. nagariensis</name>
    <dbReference type="NCBI Taxonomy" id="3068"/>
    <lineage>
        <taxon>Eukaryota</taxon>
        <taxon>Viridiplantae</taxon>
        <taxon>Chlorophyta</taxon>
        <taxon>core chlorophytes</taxon>
        <taxon>Chlorophyceae</taxon>
        <taxon>CS clade</taxon>
        <taxon>Chlamydomonadales</taxon>
        <taxon>Volvocaceae</taxon>
        <taxon>Volvox</taxon>
    </lineage>
</organism>
<feature type="region of interest" description="Disordered" evidence="1">
    <location>
        <begin position="1086"/>
        <end position="1144"/>
    </location>
</feature>
<feature type="region of interest" description="Disordered" evidence="1">
    <location>
        <begin position="510"/>
        <end position="530"/>
    </location>
</feature>
<feature type="compositionally biased region" description="Low complexity" evidence="1">
    <location>
        <begin position="928"/>
        <end position="937"/>
    </location>
</feature>
<feature type="compositionally biased region" description="Low complexity" evidence="1">
    <location>
        <begin position="1629"/>
        <end position="1641"/>
    </location>
</feature>
<feature type="compositionally biased region" description="Low complexity" evidence="1">
    <location>
        <begin position="1212"/>
        <end position="1221"/>
    </location>
</feature>
<keyword evidence="3" id="KW-1185">Reference proteome</keyword>
<feature type="compositionally biased region" description="Polar residues" evidence="1">
    <location>
        <begin position="1519"/>
        <end position="1533"/>
    </location>
</feature>
<feature type="compositionally biased region" description="Gly residues" evidence="1">
    <location>
        <begin position="1349"/>
        <end position="1371"/>
    </location>
</feature>
<feature type="region of interest" description="Disordered" evidence="1">
    <location>
        <begin position="1181"/>
        <end position="1234"/>
    </location>
</feature>
<evidence type="ECO:0008006" key="4">
    <source>
        <dbReference type="Google" id="ProtNLM"/>
    </source>
</evidence>
<feature type="region of interest" description="Disordered" evidence="1">
    <location>
        <begin position="1253"/>
        <end position="1463"/>
    </location>
</feature>
<feature type="compositionally biased region" description="Low complexity" evidence="1">
    <location>
        <begin position="977"/>
        <end position="986"/>
    </location>
</feature>
<feature type="compositionally biased region" description="Low complexity" evidence="1">
    <location>
        <begin position="1091"/>
        <end position="1102"/>
    </location>
</feature>
<dbReference type="Gene3D" id="3.40.250.10">
    <property type="entry name" value="Rhodanese-like domain"/>
    <property type="match status" value="1"/>
</dbReference>
<feature type="compositionally biased region" description="Low complexity" evidence="1">
    <location>
        <begin position="1491"/>
        <end position="1504"/>
    </location>
</feature>
<protein>
    <recommendedName>
        <fullName evidence="4">Rhodanese domain-containing protein</fullName>
    </recommendedName>
</protein>
<evidence type="ECO:0000313" key="2">
    <source>
        <dbReference type="EMBL" id="EFJ42801.1"/>
    </source>
</evidence>
<sequence length="1669" mass="163487">MAATSTATAASATASASPATASEPVGRAALAAALTTASIAAAAAVLPPAASASAVGGGAAGLTAAAASVASAATSGWLAIEELLEEAAYSLSQEVPDGPGRSPLEALARLASTSDGGSGSSIAAGAGLDLDLPQQLQGLLPPQVAESLAAGPALPVSLSGGLGSGPGGLGLASGGAAGSGSGGLLAAVPGGDRLSEVLEDLLYSLSQEINPAAAQDAVLSAAMAAAAGLAGAAEELPRAAASVYHSAAEAAAAAAAARAASAARVPSGGGSGGTALVVPDESQTQLAMATGVEYGAGEEYDMELDGVDDMTVAAGNLAWDPYDSVRAAEGALDAMVPDASAADAAVAAASSAVVDATAAVLPPIITASAAPSVADAATATALAVVEAATTAAAGTITINPPSVATLPSASAEPAAAAAAATAVSAAMAGEGAGADGQMGVYGMDPLDTQQLDELTTALQATLQSSLDMVEAALSGIRSADSTLVGGVTIAAVLAVVIRSLVSMAGAALSRTRGPGGGGGEAGGGGGGSAAAAARMRPVGVTALEAAAALNNDPQALLLDIRNGSDVQEQGLPDLRPFRRGAGATTVPLPYCDFRTTPTLANPSGSLLAAAAATGPAAGSPRGGKAAAAAALAPVAGPVTVSVDPLFCSKFKQLEGLNRDSRVFLMDSYGVEAPEAVLLLRSDLEVEGLLGAQGVKFVEGGFAGPEGWKPDLNPLTLLSSFLIFAAIQYYTADISSCHVYLPFMYPSLFGRTLAVGAVGGAGVAAASSLDWASVSRGAVGLAAAMLLTDRVLPPGVRPSGKIRQYLQSQLSDPQPNDGGSGASAAADLAAARRRTALLLRALDLAEAVGDAVVRAGGAAVAAAGSAARGAIAASGGGSAAAAAATAANAGPADVEAELETPPPPAAAAATIVLPHGMDSRQWSEAAEMAVAQVQQQQPAAPPPPENQTRSASPLQPKWRLGPSAPSAGSSSNSVDAVPASTAAAFSNSPPPPPPPVPRAPSPSVVGRLNDALRSAADAVVRAASPSSKSSAAAASRAGSPGGPSGGGSSSRSQPDTLELMTALATASALSNVDNGLLPGWPALNFPKASAGQMPQQPQLQPVPKAGDSEQEEEEEKDRGEMAPAATGRRGPIAKERQPAAAAAEQDNVPLFSSLSALSASYNAAEATALADMWSNWRQDLEAVAPPPPALPSSEDYDDEDDEGEVKGRRDSGSGDSPSGSRFSENDGRGRLYGSGDTNAVAASAAMPHMDLAATQRFGIPTHDRPASAGASTTAVGASSTAPLAGAAWKSATNSGADGSGAVARQQQQQQQRKPLRTSSPERAAAGGAALRRLRMRMDARDDDGLASGAYGSGSFFGGSSGDEGSNGDGGDGPAAAATAAGKRYGSTSAAVPASGTAWTEAWGRSAGAVDGGGGRGLPSCSPHSVTRRKQSLRTASPQRAAAAAAAMRQLRAEMGLPPNDGTDAADAVFARDWRRELDAAAAAAADTEPSGSASESEWEAAAAAATEPGDRTSLYGSVGGTASNGRTASGSIRSRNAAAVGATAAFPRSPSNWRVQVEGLDRPDSSTSSSSSRGFGGVPADWRTRIESGAPATATAIAADGLNGQDSSGSAAASIGSVYDDDVSTSGNNRYSRGSPYPSSPGGSRGSSRKLGAAERAARTARLQDWRARV</sequence>
<dbReference type="OrthoDB" id="549875at2759"/>
<feature type="compositionally biased region" description="Gly residues" evidence="1">
    <location>
        <begin position="513"/>
        <end position="528"/>
    </location>
</feature>
<feature type="compositionally biased region" description="Low complexity" evidence="1">
    <location>
        <begin position="960"/>
        <end position="970"/>
    </location>
</feature>
<feature type="compositionally biased region" description="Acidic residues" evidence="1">
    <location>
        <begin position="1193"/>
        <end position="1202"/>
    </location>
</feature>
<dbReference type="Proteomes" id="UP000001058">
    <property type="component" value="Unassembled WGS sequence"/>
</dbReference>
<feature type="region of interest" description="Disordered" evidence="1">
    <location>
        <begin position="1617"/>
        <end position="1669"/>
    </location>
</feature>
<dbReference type="RefSeq" id="XP_002956061.1">
    <property type="nucleotide sequence ID" value="XM_002956015.1"/>
</dbReference>
<evidence type="ECO:0000256" key="1">
    <source>
        <dbReference type="SAM" id="MobiDB-lite"/>
    </source>
</evidence>
<dbReference type="InParanoid" id="D8UBP2"/>
<dbReference type="KEGG" id="vcn:VOLCADRAFT_97019"/>
<feature type="compositionally biased region" description="Low complexity" evidence="1">
    <location>
        <begin position="1265"/>
        <end position="1280"/>
    </location>
</feature>
<feature type="region of interest" description="Disordered" evidence="1">
    <location>
        <begin position="1478"/>
        <end position="1586"/>
    </location>
</feature>
<feature type="compositionally biased region" description="Low complexity" evidence="1">
    <location>
        <begin position="1016"/>
        <end position="1037"/>
    </location>
</feature>
<evidence type="ECO:0000313" key="3">
    <source>
        <dbReference type="Proteomes" id="UP000001058"/>
    </source>
</evidence>
<dbReference type="InterPro" id="IPR036873">
    <property type="entry name" value="Rhodanese-like_dom_sf"/>
</dbReference>
<feature type="compositionally biased region" description="Pro residues" evidence="1">
    <location>
        <begin position="987"/>
        <end position="999"/>
    </location>
</feature>
<feature type="region of interest" description="Disordered" evidence="1">
    <location>
        <begin position="926"/>
        <end position="1004"/>
    </location>
</feature>
<gene>
    <name evidence="2" type="ORF">VOLCADRAFT_97019</name>
</gene>
<feature type="compositionally biased region" description="Basic and acidic residues" evidence="1">
    <location>
        <begin position="1651"/>
        <end position="1669"/>
    </location>
</feature>
<feature type="region of interest" description="Disordered" evidence="1">
    <location>
        <begin position="1016"/>
        <end position="1053"/>
    </location>
</feature>
<dbReference type="GeneID" id="9626616"/>
<proteinExistence type="predicted"/>
<feature type="compositionally biased region" description="Gly residues" evidence="1">
    <location>
        <begin position="1038"/>
        <end position="1047"/>
    </location>
</feature>
<reference evidence="2 3" key="1">
    <citation type="journal article" date="2010" name="Science">
        <title>Genomic analysis of organismal complexity in the multicellular green alga Volvox carteri.</title>
        <authorList>
            <person name="Prochnik S.E."/>
            <person name="Umen J."/>
            <person name="Nedelcu A.M."/>
            <person name="Hallmann A."/>
            <person name="Miller S.M."/>
            <person name="Nishii I."/>
            <person name="Ferris P."/>
            <person name="Kuo A."/>
            <person name="Mitros T."/>
            <person name="Fritz-Laylin L.K."/>
            <person name="Hellsten U."/>
            <person name="Chapman J."/>
            <person name="Simakov O."/>
            <person name="Rensing S.A."/>
            <person name="Terry A."/>
            <person name="Pangilinan J."/>
            <person name="Kapitonov V."/>
            <person name="Jurka J."/>
            <person name="Salamov A."/>
            <person name="Shapiro H."/>
            <person name="Schmutz J."/>
            <person name="Grimwood J."/>
            <person name="Lindquist E."/>
            <person name="Lucas S."/>
            <person name="Grigoriev I.V."/>
            <person name="Schmitt R."/>
            <person name="Kirk D."/>
            <person name="Rokhsar D.S."/>
        </authorList>
    </citation>
    <scope>NUCLEOTIDE SEQUENCE [LARGE SCALE GENOMIC DNA]</scope>
    <source>
        <strain evidence="3">f. Nagariensis / Eve</strain>
    </source>
</reference>
<dbReference type="EMBL" id="GL378378">
    <property type="protein sequence ID" value="EFJ42801.1"/>
    <property type="molecule type" value="Genomic_DNA"/>
</dbReference>
<accession>D8UBP2</accession>